<feature type="domain" description="DAGKc" evidence="1">
    <location>
        <begin position="1"/>
        <end position="157"/>
    </location>
</feature>
<dbReference type="PROSITE" id="PS50146">
    <property type="entry name" value="DAGK"/>
    <property type="match status" value="1"/>
</dbReference>
<dbReference type="Gene3D" id="3.40.50.10330">
    <property type="entry name" value="Probable inorganic polyphosphate/atp-NAD kinase, domain 1"/>
    <property type="match status" value="1"/>
</dbReference>
<evidence type="ECO:0000259" key="1">
    <source>
        <dbReference type="PROSITE" id="PS50146"/>
    </source>
</evidence>
<dbReference type="PANTHER" id="PTHR12358">
    <property type="entry name" value="SPHINGOSINE KINASE"/>
    <property type="match status" value="1"/>
</dbReference>
<dbReference type="InterPro" id="IPR016064">
    <property type="entry name" value="NAD/diacylglycerol_kinase_sf"/>
</dbReference>
<proteinExistence type="predicted"/>
<dbReference type="SUPFAM" id="SSF111331">
    <property type="entry name" value="NAD kinase/diacylglycerol kinase-like"/>
    <property type="match status" value="1"/>
</dbReference>
<accession>A0A2K3LRB5</accession>
<protein>
    <submittedName>
        <fullName evidence="2">Ceramide kinase-like protein</fullName>
    </submittedName>
</protein>
<dbReference type="PANTHER" id="PTHR12358:SF6">
    <property type="entry name" value="CERAMIDE KINASE"/>
    <property type="match status" value="1"/>
</dbReference>
<dbReference type="STRING" id="57577.A0A2K3LRB5"/>
<dbReference type="GO" id="GO:0001729">
    <property type="term" value="F:ceramide kinase activity"/>
    <property type="evidence" value="ECO:0007669"/>
    <property type="project" value="TreeGrafter"/>
</dbReference>
<evidence type="ECO:0000313" key="2">
    <source>
        <dbReference type="EMBL" id="PNX81086.1"/>
    </source>
</evidence>
<dbReference type="InterPro" id="IPR050187">
    <property type="entry name" value="Lipid_Phosphate_FormReg"/>
</dbReference>
<dbReference type="Proteomes" id="UP000236291">
    <property type="component" value="Unassembled WGS sequence"/>
</dbReference>
<reference evidence="2 3" key="2">
    <citation type="journal article" date="2017" name="Front. Plant Sci.">
        <title>Gene Classification and Mining of Molecular Markers Useful in Red Clover (Trifolium pratense) Breeding.</title>
        <authorList>
            <person name="Istvanek J."/>
            <person name="Dluhosova J."/>
            <person name="Dluhos P."/>
            <person name="Patkova L."/>
            <person name="Nedelnik J."/>
            <person name="Repkova J."/>
        </authorList>
    </citation>
    <scope>NUCLEOTIDE SEQUENCE [LARGE SCALE GENOMIC DNA]</scope>
    <source>
        <strain evidence="3">cv. Tatra</strain>
        <tissue evidence="2">Young leaves</tissue>
    </source>
</reference>
<gene>
    <name evidence="2" type="ORF">L195_g037101</name>
</gene>
<reference evidence="2 3" key="1">
    <citation type="journal article" date="2014" name="Am. J. Bot.">
        <title>Genome assembly and annotation for red clover (Trifolium pratense; Fabaceae).</title>
        <authorList>
            <person name="Istvanek J."/>
            <person name="Jaros M."/>
            <person name="Krenek A."/>
            <person name="Repkova J."/>
        </authorList>
    </citation>
    <scope>NUCLEOTIDE SEQUENCE [LARGE SCALE GENOMIC DNA]</scope>
    <source>
        <strain evidence="3">cv. Tatra</strain>
        <tissue evidence="2">Young leaves</tissue>
    </source>
</reference>
<keyword evidence="2" id="KW-0808">Transferase</keyword>
<comment type="caution">
    <text evidence="2">The sequence shown here is derived from an EMBL/GenBank/DDBJ whole genome shotgun (WGS) entry which is preliminary data.</text>
</comment>
<dbReference type="InterPro" id="IPR017438">
    <property type="entry name" value="ATP-NAD_kinase_N"/>
</dbReference>
<dbReference type="GO" id="GO:0016020">
    <property type="term" value="C:membrane"/>
    <property type="evidence" value="ECO:0007669"/>
    <property type="project" value="GOC"/>
</dbReference>
<dbReference type="InterPro" id="IPR001206">
    <property type="entry name" value="Diacylglycerol_kinase_cat_dom"/>
</dbReference>
<dbReference type="Gene3D" id="2.60.200.40">
    <property type="match status" value="1"/>
</dbReference>
<keyword evidence="2" id="KW-0418">Kinase</keyword>
<organism evidence="2 3">
    <name type="scientific">Trifolium pratense</name>
    <name type="common">Red clover</name>
    <dbReference type="NCBI Taxonomy" id="57577"/>
    <lineage>
        <taxon>Eukaryota</taxon>
        <taxon>Viridiplantae</taxon>
        <taxon>Streptophyta</taxon>
        <taxon>Embryophyta</taxon>
        <taxon>Tracheophyta</taxon>
        <taxon>Spermatophyta</taxon>
        <taxon>Magnoliopsida</taxon>
        <taxon>eudicotyledons</taxon>
        <taxon>Gunneridae</taxon>
        <taxon>Pentapetalae</taxon>
        <taxon>rosids</taxon>
        <taxon>fabids</taxon>
        <taxon>Fabales</taxon>
        <taxon>Fabaceae</taxon>
        <taxon>Papilionoideae</taxon>
        <taxon>50 kb inversion clade</taxon>
        <taxon>NPAAA clade</taxon>
        <taxon>Hologalegina</taxon>
        <taxon>IRL clade</taxon>
        <taxon>Trifolieae</taxon>
        <taxon>Trifolium</taxon>
    </lineage>
</organism>
<dbReference type="EMBL" id="ASHM01039196">
    <property type="protein sequence ID" value="PNX81086.1"/>
    <property type="molecule type" value="Genomic_DNA"/>
</dbReference>
<evidence type="ECO:0000313" key="3">
    <source>
        <dbReference type="Proteomes" id="UP000236291"/>
    </source>
</evidence>
<feature type="non-terminal residue" evidence="2">
    <location>
        <position position="204"/>
    </location>
</feature>
<dbReference type="ExpressionAtlas" id="A0A2K3LRB5">
    <property type="expression patterns" value="baseline"/>
</dbReference>
<dbReference type="AlphaFoldDB" id="A0A2K3LRB5"/>
<dbReference type="Pfam" id="PF00781">
    <property type="entry name" value="DAGK_cat"/>
    <property type="match status" value="1"/>
</dbReference>
<sequence length="204" mass="22605">MMSSMTNKELSSYDGVIAVGGDGFFNEILNGFLSPRLKAPYPPTPPDFAHLAKDKGDSLIGGENEILEETSSQSEDQLPLISSPDQSQYRLSNLNSEDKAPEFPVPNQWFRFGIIPSGSTDAIVICTTGTRDPITSALHIVLGKRVHLDIAQVVRWKKTARSEVEPLVRYAASFSGYGFYGDVITESEKYRWMGPKRYDYAGTM</sequence>
<name>A0A2K3LRB5_TRIPR</name>
<dbReference type="GO" id="GO:0006672">
    <property type="term" value="P:ceramide metabolic process"/>
    <property type="evidence" value="ECO:0007669"/>
    <property type="project" value="TreeGrafter"/>
</dbReference>